<dbReference type="InterPro" id="IPR051912">
    <property type="entry name" value="Alkylbase_DNA_Glycosylase/TA"/>
</dbReference>
<dbReference type="SMART" id="SM00478">
    <property type="entry name" value="ENDO3c"/>
    <property type="match status" value="1"/>
</dbReference>
<accession>A0ABX2IR98</accession>
<comment type="caution">
    <text evidence="6">The sequence shown here is derived from an EMBL/GenBank/DDBJ whole genome shotgun (WGS) entry which is preliminary data.</text>
</comment>
<evidence type="ECO:0000256" key="4">
    <source>
        <dbReference type="ARBA" id="ARBA00023204"/>
    </source>
</evidence>
<dbReference type="RefSeq" id="WP_174138431.1">
    <property type="nucleotide sequence ID" value="NZ_JABUFE010000006.1"/>
</dbReference>
<dbReference type="PANTHER" id="PTHR43003">
    <property type="entry name" value="DNA-3-METHYLADENINE GLYCOSYLASE"/>
    <property type="match status" value="1"/>
</dbReference>
<keyword evidence="3" id="KW-0227">DNA damage</keyword>
<dbReference type="CDD" id="cd00056">
    <property type="entry name" value="ENDO3c"/>
    <property type="match status" value="1"/>
</dbReference>
<organism evidence="6 7">
    <name type="scientific">Parasulfitobacter algicola</name>
    <dbReference type="NCBI Taxonomy" id="2614809"/>
    <lineage>
        <taxon>Bacteria</taxon>
        <taxon>Pseudomonadati</taxon>
        <taxon>Pseudomonadota</taxon>
        <taxon>Alphaproteobacteria</taxon>
        <taxon>Rhodobacterales</taxon>
        <taxon>Roseobacteraceae</taxon>
        <taxon>Parasulfitobacter</taxon>
    </lineage>
</organism>
<dbReference type="Gene3D" id="1.10.340.30">
    <property type="entry name" value="Hypothetical protein, domain 2"/>
    <property type="match status" value="1"/>
</dbReference>
<dbReference type="Pfam" id="PF00730">
    <property type="entry name" value="HhH-GPD"/>
    <property type="match status" value="1"/>
</dbReference>
<proteinExistence type="predicted"/>
<dbReference type="Proteomes" id="UP000777935">
    <property type="component" value="Unassembled WGS sequence"/>
</dbReference>
<dbReference type="SUPFAM" id="SSF48150">
    <property type="entry name" value="DNA-glycosylase"/>
    <property type="match status" value="1"/>
</dbReference>
<keyword evidence="4" id="KW-0234">DNA repair</keyword>
<evidence type="ECO:0000256" key="1">
    <source>
        <dbReference type="ARBA" id="ARBA00000086"/>
    </source>
</evidence>
<evidence type="ECO:0000313" key="6">
    <source>
        <dbReference type="EMBL" id="NSX55422.1"/>
    </source>
</evidence>
<dbReference type="EC" id="3.2.2.21" evidence="2"/>
<reference evidence="6 7" key="1">
    <citation type="submission" date="2020-06" db="EMBL/GenBank/DDBJ databases">
        <title>Sulfitobacter algicola sp. nov., isolated from green algae.</title>
        <authorList>
            <person name="Wang C."/>
        </authorList>
    </citation>
    <scope>NUCLEOTIDE SEQUENCE [LARGE SCALE GENOMIC DNA]</scope>
    <source>
        <strain evidence="6 7">1151</strain>
    </source>
</reference>
<dbReference type="EMBL" id="JABUFE010000006">
    <property type="protein sequence ID" value="NSX55422.1"/>
    <property type="molecule type" value="Genomic_DNA"/>
</dbReference>
<dbReference type="PANTHER" id="PTHR43003:SF5">
    <property type="entry name" value="DNA-3-METHYLADENINE GLYCOSYLASE"/>
    <property type="match status" value="1"/>
</dbReference>
<evidence type="ECO:0000313" key="7">
    <source>
        <dbReference type="Proteomes" id="UP000777935"/>
    </source>
</evidence>
<dbReference type="InterPro" id="IPR011257">
    <property type="entry name" value="DNA_glycosylase"/>
</dbReference>
<dbReference type="Gene3D" id="1.10.1670.40">
    <property type="match status" value="1"/>
</dbReference>
<comment type="catalytic activity">
    <reaction evidence="1">
        <text>Hydrolysis of alkylated DNA, releasing 3-methyladenine, 3-methylguanine, 7-methylguanine and 7-methyladenine.</text>
        <dbReference type="EC" id="3.2.2.21"/>
    </reaction>
</comment>
<name>A0ABX2IR98_9RHOB</name>
<gene>
    <name evidence="6" type="ORF">HRQ87_11465</name>
</gene>
<sequence>MQRIIQTHDDVAEGAAWLASHDKRFAHALTLTGPLPLRRRKDGYAQLLSAIVSQQVSVAAANAIWGRLRDARLTGPRKVMWASDEDLRNCGLSRQKIRYAKALAEARIDFRSLQDAPTGHVVKTLTQVPGIGVWTAEIYAMFSLGHADVFAPGDLALQEAARILFDLDDRPKEKAMREMADDWSPWRSVAARLLWAYYKVAKDREGIR</sequence>
<keyword evidence="7" id="KW-1185">Reference proteome</keyword>
<dbReference type="InterPro" id="IPR003265">
    <property type="entry name" value="HhH-GPD_domain"/>
</dbReference>
<evidence type="ECO:0000256" key="3">
    <source>
        <dbReference type="ARBA" id="ARBA00022763"/>
    </source>
</evidence>
<feature type="domain" description="HhH-GPD" evidence="5">
    <location>
        <begin position="52"/>
        <end position="199"/>
    </location>
</feature>
<evidence type="ECO:0000259" key="5">
    <source>
        <dbReference type="SMART" id="SM00478"/>
    </source>
</evidence>
<protein>
    <recommendedName>
        <fullName evidence="2">DNA-3-methyladenine glycosylase II</fullName>
        <ecNumber evidence="2">3.2.2.21</ecNumber>
    </recommendedName>
</protein>
<evidence type="ECO:0000256" key="2">
    <source>
        <dbReference type="ARBA" id="ARBA00012000"/>
    </source>
</evidence>